<accession>D4GFT4</accession>
<gene>
    <name evidence="3" type="ordered locus">PANA_0031</name>
</gene>
<keyword evidence="1" id="KW-0175">Coiled coil</keyword>
<dbReference type="KEGG" id="pam:PANA_0031"/>
<feature type="signal peptide" evidence="2">
    <location>
        <begin position="1"/>
        <end position="37"/>
    </location>
</feature>
<dbReference type="Proteomes" id="UP000001702">
    <property type="component" value="Chromosome"/>
</dbReference>
<name>D4GFT4_PANAM</name>
<keyword evidence="2" id="KW-0732">Signal</keyword>
<dbReference type="AlphaFoldDB" id="D4GFT4"/>
<feature type="chain" id="PRO_5005671375" description="YbgF" evidence="2">
    <location>
        <begin position="38"/>
        <end position="141"/>
    </location>
</feature>
<evidence type="ECO:0008006" key="5">
    <source>
        <dbReference type="Google" id="ProtNLM"/>
    </source>
</evidence>
<reference evidence="3 4" key="1">
    <citation type="journal article" date="2010" name="J. Bacteriol.">
        <title>Genome sequence of Pantoea ananatis LMG20103, the causative agent of Eucalyptus blight and dieback.</title>
        <authorList>
            <person name="De Maayer P."/>
            <person name="Chan W.Y."/>
            <person name="Venter S.N."/>
            <person name="Toth I.K."/>
            <person name="Birch P.R."/>
            <person name="Joubert F."/>
            <person name="Coutinho T.A."/>
        </authorList>
    </citation>
    <scope>NUCLEOTIDE SEQUENCE [LARGE SCALE GENOMIC DNA]</scope>
    <source>
        <strain evidence="3 4">LMG 20103</strain>
    </source>
</reference>
<evidence type="ECO:0000256" key="1">
    <source>
        <dbReference type="SAM" id="Coils"/>
    </source>
</evidence>
<feature type="coiled-coil region" evidence="1">
    <location>
        <begin position="74"/>
        <end position="139"/>
    </location>
</feature>
<evidence type="ECO:0000313" key="3">
    <source>
        <dbReference type="EMBL" id="ADD75198.1"/>
    </source>
</evidence>
<protein>
    <recommendedName>
        <fullName evidence="5">YbgF</fullName>
    </recommendedName>
</protein>
<evidence type="ECO:0000256" key="2">
    <source>
        <dbReference type="SAM" id="SignalP"/>
    </source>
</evidence>
<organism evidence="3 4">
    <name type="scientific">Pantoea ananatis (strain LMG 20103)</name>
    <dbReference type="NCBI Taxonomy" id="706191"/>
    <lineage>
        <taxon>Bacteria</taxon>
        <taxon>Pseudomonadati</taxon>
        <taxon>Pseudomonadota</taxon>
        <taxon>Gammaproteobacteria</taxon>
        <taxon>Enterobacterales</taxon>
        <taxon>Erwiniaceae</taxon>
        <taxon>Pantoea</taxon>
    </lineage>
</organism>
<keyword evidence="4" id="KW-1185">Reference proteome</keyword>
<sequence length="141" mass="15701">MLIFTSPLLKRTCSMKFMKKLLVGNIVVLCTLASAQAYDVPQIHSDESFAMTDNRGTLATIDSGGAVRQASVNAEDVSKTKDNVEKLLKTQENQTDTLNQLTQKLSKNEDTINNLQRSLDEANRKISDQQRVIEQVSSKIK</sequence>
<dbReference type="HOGENOM" id="CLU_1968410_0_0_6"/>
<proteinExistence type="predicted"/>
<dbReference type="EMBL" id="CP001875">
    <property type="protein sequence ID" value="ADD75198.1"/>
    <property type="molecule type" value="Genomic_DNA"/>
</dbReference>
<evidence type="ECO:0000313" key="4">
    <source>
        <dbReference type="Proteomes" id="UP000001702"/>
    </source>
</evidence>